<dbReference type="GO" id="GO:0005524">
    <property type="term" value="F:ATP binding"/>
    <property type="evidence" value="ECO:0007669"/>
    <property type="project" value="UniProtKB-KW"/>
</dbReference>
<dbReference type="PIRSF" id="PIRSF000641">
    <property type="entry name" value="SRK"/>
    <property type="match status" value="1"/>
</dbReference>
<comment type="catalytic activity">
    <reaction evidence="17 19">
        <text>L-threonyl-[protein] + ATP = O-phospho-L-threonyl-[protein] + ADP + H(+)</text>
        <dbReference type="Rhea" id="RHEA:46608"/>
        <dbReference type="Rhea" id="RHEA-COMP:11060"/>
        <dbReference type="Rhea" id="RHEA-COMP:11605"/>
        <dbReference type="ChEBI" id="CHEBI:15378"/>
        <dbReference type="ChEBI" id="CHEBI:30013"/>
        <dbReference type="ChEBI" id="CHEBI:30616"/>
        <dbReference type="ChEBI" id="CHEBI:61977"/>
        <dbReference type="ChEBI" id="CHEBI:456216"/>
        <dbReference type="EC" id="2.7.11.1"/>
    </reaction>
</comment>
<evidence type="ECO:0000256" key="17">
    <source>
        <dbReference type="ARBA" id="ARBA00047899"/>
    </source>
</evidence>
<reference evidence="25" key="1">
    <citation type="submission" date="2023-05" db="EMBL/GenBank/DDBJ databases">
        <authorList>
            <person name="Huff M."/>
        </authorList>
    </citation>
    <scope>NUCLEOTIDE SEQUENCE</scope>
</reference>
<dbReference type="FunFam" id="1.10.510.10:FF:000846">
    <property type="entry name" value="G-type lectin S-receptor-like serine/threonine-protein kinase SD3-1"/>
    <property type="match status" value="1"/>
</dbReference>
<dbReference type="InterPro" id="IPR003609">
    <property type="entry name" value="Pan_app"/>
</dbReference>
<dbReference type="SUPFAM" id="SSF51110">
    <property type="entry name" value="alpha-D-mannose-specific plant lectins"/>
    <property type="match status" value="2"/>
</dbReference>
<dbReference type="SUPFAM" id="SSF56112">
    <property type="entry name" value="Protein kinase-like (PK-like)"/>
    <property type="match status" value="1"/>
</dbReference>
<evidence type="ECO:0000256" key="15">
    <source>
        <dbReference type="ARBA" id="ARBA00023170"/>
    </source>
</evidence>
<dbReference type="Gene3D" id="3.50.4.10">
    <property type="entry name" value="Hepatocyte Growth Factor"/>
    <property type="match status" value="1"/>
</dbReference>
<keyword evidence="4 19" id="KW-0808">Transferase</keyword>
<keyword evidence="14" id="KW-1015">Disulfide bond</keyword>
<keyword evidence="12 20" id="KW-1133">Transmembrane helix</keyword>
<evidence type="ECO:0000256" key="1">
    <source>
        <dbReference type="ARBA" id="ARBA00004251"/>
    </source>
</evidence>
<keyword evidence="13 20" id="KW-0472">Membrane</keyword>
<feature type="chain" id="PRO_5041920300" description="Receptor-like serine/threonine-protein kinase" evidence="21">
    <location>
        <begin position="26"/>
        <end position="819"/>
    </location>
</feature>
<organism evidence="25 26">
    <name type="scientific">Fraxinus pennsylvanica</name>
    <dbReference type="NCBI Taxonomy" id="56036"/>
    <lineage>
        <taxon>Eukaryota</taxon>
        <taxon>Viridiplantae</taxon>
        <taxon>Streptophyta</taxon>
        <taxon>Embryophyta</taxon>
        <taxon>Tracheophyta</taxon>
        <taxon>Spermatophyta</taxon>
        <taxon>Magnoliopsida</taxon>
        <taxon>eudicotyledons</taxon>
        <taxon>Gunneridae</taxon>
        <taxon>Pentapetalae</taxon>
        <taxon>asterids</taxon>
        <taxon>lamiids</taxon>
        <taxon>Lamiales</taxon>
        <taxon>Oleaceae</taxon>
        <taxon>Oleeae</taxon>
        <taxon>Fraxinus</taxon>
    </lineage>
</organism>
<evidence type="ECO:0000256" key="21">
    <source>
        <dbReference type="SAM" id="SignalP"/>
    </source>
</evidence>
<dbReference type="PANTHER" id="PTHR47974:SF13">
    <property type="entry name" value="G-TYPE LECTIN S-RECEPTOR-LIKE SERINE_THREONINE-PROTEIN KINASE SD3-1"/>
    <property type="match status" value="1"/>
</dbReference>
<dbReference type="AlphaFoldDB" id="A0AAD2A8D0"/>
<dbReference type="GO" id="GO:0030246">
    <property type="term" value="F:carbohydrate binding"/>
    <property type="evidence" value="ECO:0007669"/>
    <property type="project" value="UniProtKB-KW"/>
</dbReference>
<evidence type="ECO:0000256" key="12">
    <source>
        <dbReference type="ARBA" id="ARBA00022989"/>
    </source>
</evidence>
<keyword evidence="2" id="KW-1003">Cell membrane</keyword>
<evidence type="ECO:0000256" key="18">
    <source>
        <dbReference type="ARBA" id="ARBA00048679"/>
    </source>
</evidence>
<dbReference type="Proteomes" id="UP000834106">
    <property type="component" value="Chromosome 19"/>
</dbReference>
<dbReference type="EC" id="2.7.11.1" evidence="19"/>
<feature type="transmembrane region" description="Helical" evidence="20">
    <location>
        <begin position="403"/>
        <end position="426"/>
    </location>
</feature>
<keyword evidence="26" id="KW-1185">Reference proteome</keyword>
<dbReference type="Pfam" id="PF07714">
    <property type="entry name" value="PK_Tyr_Ser-Thr"/>
    <property type="match status" value="1"/>
</dbReference>
<keyword evidence="9 19" id="KW-0547">Nucleotide-binding</keyword>
<keyword evidence="11 19" id="KW-0067">ATP-binding</keyword>
<dbReference type="Gene3D" id="2.90.10.10">
    <property type="entry name" value="Bulb-type lectin domain"/>
    <property type="match status" value="2"/>
</dbReference>
<comment type="similarity">
    <text evidence="19">Belongs to the protein kinase superfamily. Ser/Thr protein kinase family.</text>
</comment>
<feature type="signal peptide" evidence="21">
    <location>
        <begin position="1"/>
        <end position="25"/>
    </location>
</feature>
<keyword evidence="16" id="KW-0325">Glycoprotein</keyword>
<dbReference type="PROSITE" id="PS50011">
    <property type="entry name" value="PROTEIN_KINASE_DOM"/>
    <property type="match status" value="1"/>
</dbReference>
<dbReference type="InterPro" id="IPR024171">
    <property type="entry name" value="SRK-like_kinase"/>
</dbReference>
<evidence type="ECO:0000256" key="7">
    <source>
        <dbReference type="ARBA" id="ARBA00022734"/>
    </source>
</evidence>
<dbReference type="Gene3D" id="1.10.510.10">
    <property type="entry name" value="Transferase(Phosphotransferase) domain 1"/>
    <property type="match status" value="3"/>
</dbReference>
<evidence type="ECO:0000256" key="2">
    <source>
        <dbReference type="ARBA" id="ARBA00022475"/>
    </source>
</evidence>
<keyword evidence="8" id="KW-0677">Repeat</keyword>
<feature type="domain" description="Bulb-type lectin" evidence="23">
    <location>
        <begin position="151"/>
        <end position="270"/>
    </location>
</feature>
<dbReference type="SMART" id="SM00108">
    <property type="entry name" value="B_lectin"/>
    <property type="match status" value="1"/>
</dbReference>
<keyword evidence="3 19" id="KW-0723">Serine/threonine-protein kinase</keyword>
<evidence type="ECO:0000259" key="22">
    <source>
        <dbReference type="PROSITE" id="PS50011"/>
    </source>
</evidence>
<evidence type="ECO:0000256" key="3">
    <source>
        <dbReference type="ARBA" id="ARBA00022527"/>
    </source>
</evidence>
<evidence type="ECO:0000256" key="6">
    <source>
        <dbReference type="ARBA" id="ARBA00022729"/>
    </source>
</evidence>
<evidence type="ECO:0000256" key="16">
    <source>
        <dbReference type="ARBA" id="ARBA00023180"/>
    </source>
</evidence>
<dbReference type="Gene3D" id="3.30.200.20">
    <property type="entry name" value="Phosphorylase Kinase, domain 1"/>
    <property type="match status" value="1"/>
</dbReference>
<dbReference type="FunFam" id="3.30.200.20:FF:000798">
    <property type="entry name" value="G-type lectin S-receptor-like serine/threonine-protein kinase SD3-1"/>
    <property type="match status" value="1"/>
</dbReference>
<evidence type="ECO:0000256" key="9">
    <source>
        <dbReference type="ARBA" id="ARBA00022741"/>
    </source>
</evidence>
<dbReference type="GO" id="GO:0004674">
    <property type="term" value="F:protein serine/threonine kinase activity"/>
    <property type="evidence" value="ECO:0007669"/>
    <property type="project" value="UniProtKB-KW"/>
</dbReference>
<protein>
    <recommendedName>
        <fullName evidence="19">Receptor-like serine/threonine-protein kinase</fullName>
        <ecNumber evidence="19">2.7.11.1</ecNumber>
    </recommendedName>
</protein>
<evidence type="ECO:0000313" key="25">
    <source>
        <dbReference type="EMBL" id="CAI9782794.1"/>
    </source>
</evidence>
<evidence type="ECO:0000256" key="20">
    <source>
        <dbReference type="SAM" id="Phobius"/>
    </source>
</evidence>
<keyword evidence="5 20" id="KW-0812">Transmembrane</keyword>
<dbReference type="Pfam" id="PF01453">
    <property type="entry name" value="B_lectin"/>
    <property type="match status" value="1"/>
</dbReference>
<gene>
    <name evidence="25" type="ORF">FPE_LOCUS30224</name>
</gene>
<accession>A0AAD2A8D0</accession>
<dbReference type="InterPro" id="IPR011009">
    <property type="entry name" value="Kinase-like_dom_sf"/>
</dbReference>
<feature type="domain" description="Bulb-type lectin" evidence="23">
    <location>
        <begin position="26"/>
        <end position="148"/>
    </location>
</feature>
<feature type="domain" description="Protein kinase" evidence="22">
    <location>
        <begin position="438"/>
        <end position="794"/>
    </location>
</feature>
<dbReference type="PROSITE" id="PS50927">
    <property type="entry name" value="BULB_LECTIN"/>
    <property type="match status" value="2"/>
</dbReference>
<comment type="catalytic activity">
    <reaction evidence="18 19">
        <text>L-seryl-[protein] + ATP = O-phospho-L-seryl-[protein] + ADP + H(+)</text>
        <dbReference type="Rhea" id="RHEA:17989"/>
        <dbReference type="Rhea" id="RHEA-COMP:9863"/>
        <dbReference type="Rhea" id="RHEA-COMP:11604"/>
        <dbReference type="ChEBI" id="CHEBI:15378"/>
        <dbReference type="ChEBI" id="CHEBI:29999"/>
        <dbReference type="ChEBI" id="CHEBI:30616"/>
        <dbReference type="ChEBI" id="CHEBI:83421"/>
        <dbReference type="ChEBI" id="CHEBI:456216"/>
        <dbReference type="EC" id="2.7.11.1"/>
    </reaction>
</comment>
<keyword evidence="7" id="KW-0430">Lectin</keyword>
<evidence type="ECO:0000256" key="19">
    <source>
        <dbReference type="PIRNR" id="PIRNR000641"/>
    </source>
</evidence>
<evidence type="ECO:0000256" key="13">
    <source>
        <dbReference type="ARBA" id="ARBA00023136"/>
    </source>
</evidence>
<evidence type="ECO:0000256" key="14">
    <source>
        <dbReference type="ARBA" id="ARBA00023157"/>
    </source>
</evidence>
<evidence type="ECO:0000313" key="26">
    <source>
        <dbReference type="Proteomes" id="UP000834106"/>
    </source>
</evidence>
<evidence type="ECO:0000256" key="10">
    <source>
        <dbReference type="ARBA" id="ARBA00022777"/>
    </source>
</evidence>
<dbReference type="InterPro" id="IPR001245">
    <property type="entry name" value="Ser-Thr/Tyr_kinase_cat_dom"/>
</dbReference>
<dbReference type="EMBL" id="OU503054">
    <property type="protein sequence ID" value="CAI9782794.1"/>
    <property type="molecule type" value="Genomic_DNA"/>
</dbReference>
<proteinExistence type="inferred from homology"/>
<evidence type="ECO:0000256" key="8">
    <source>
        <dbReference type="ARBA" id="ARBA00022737"/>
    </source>
</evidence>
<dbReference type="InterPro" id="IPR001480">
    <property type="entry name" value="Bulb-type_lectin_dom"/>
</dbReference>
<evidence type="ECO:0000256" key="5">
    <source>
        <dbReference type="ARBA" id="ARBA00022692"/>
    </source>
</evidence>
<dbReference type="InterPro" id="IPR036426">
    <property type="entry name" value="Bulb-type_lectin_dom_sf"/>
</dbReference>
<dbReference type="PANTHER" id="PTHR47974">
    <property type="entry name" value="OS07G0415500 PROTEIN"/>
    <property type="match status" value="1"/>
</dbReference>
<dbReference type="CDD" id="cd00028">
    <property type="entry name" value="B_lectin"/>
    <property type="match status" value="1"/>
</dbReference>
<keyword evidence="10 19" id="KW-0418">Kinase</keyword>
<evidence type="ECO:0000259" key="23">
    <source>
        <dbReference type="PROSITE" id="PS50927"/>
    </source>
</evidence>
<dbReference type="GO" id="GO:0005886">
    <property type="term" value="C:plasma membrane"/>
    <property type="evidence" value="ECO:0007669"/>
    <property type="project" value="UniProtKB-SubCell"/>
</dbReference>
<keyword evidence="6 21" id="KW-0732">Signal</keyword>
<feature type="domain" description="Apple" evidence="24">
    <location>
        <begin position="289"/>
        <end position="369"/>
    </location>
</feature>
<evidence type="ECO:0000256" key="4">
    <source>
        <dbReference type="ARBA" id="ARBA00022679"/>
    </source>
</evidence>
<keyword evidence="15" id="KW-0675">Receptor</keyword>
<dbReference type="FunFam" id="2.90.10.10:FF:000016">
    <property type="entry name" value="G-type lectin S-receptor-like serine/threonine-protein kinase"/>
    <property type="match status" value="1"/>
</dbReference>
<dbReference type="InterPro" id="IPR000719">
    <property type="entry name" value="Prot_kinase_dom"/>
</dbReference>
<dbReference type="PROSITE" id="PS50948">
    <property type="entry name" value="PAN"/>
    <property type="match status" value="1"/>
</dbReference>
<comment type="subcellular location">
    <subcellularLocation>
        <location evidence="1">Cell membrane</location>
        <topology evidence="1">Single-pass type I membrane protein</topology>
    </subcellularLocation>
</comment>
<evidence type="ECO:0000259" key="24">
    <source>
        <dbReference type="PROSITE" id="PS50948"/>
    </source>
</evidence>
<sequence>MPKSFQDGAELISLLVLLLFSGVNSQIPLGSKISVEENNYWLSSNGDFAVGFFNVLNQYSVGIRFNSSSIPVNNQKVVWVAGADRTVGSKSYFQLTQEGNLVLFDSLTGDIAWTSKTRNASVASAVLRNDGNLVLLNVDKNPLWQSFDAPCDTLLPGQNLSIHQMLRPPSRNSVSSYYSLFMNGSGQLQLRWETSVIYWSKGNPSQSTLHATISSDGTFQLLNNRSQSVWSIFGEDHNDSDVKFRFLRLDADGNLRMYSWINSSKSWRCPFKVNGESNSKCLVPYQQSCESGGSLITYDHTLLYGIYPANETAVRTSLQRCKNLCNEDKNCTAVSFTNDKNPLCHIQKTQYIGGKFDASLSSISFVKTCLDPIAGLPRFPKSTPPSQERILQNSSSPICIPCLVGVSATTFVMFILIQFGLGLYIFKRRAKIKKKSTKADVRPITEGCITLSYSEIRCLTEDFKHQIGPKMFRGILPNNRPVAIKELNTTVELRKFRTAVSRIGGIHHKNLVKLEGYCIESGHRFLAYEFVSNGSLGKCLEDPKLCKSLTWGKRMEISLEVAKAISYLHSGCRDFVSHGNLKCENVLLDDDLEAKVTEFGLRTILSEVSEVGVMAETDVRDFGNLLLVLISGYQSAEVCEWAYEKWVEGHAETVLDARISGGINSEDLEHALRIAFWCLQVDDRMRPSMGEVIQVLEGTLPVDPPPNPFNLLRAPKESWESDEATGHQSAEVCEWAYEKWVEGHAETVPDARIEGGINWEELEHALRIAFWCLQVGNRMRPSIGEVIQVLEGTLPIDPPPNPLTFLRAPKKSWESDEAT</sequence>
<evidence type="ECO:0000256" key="11">
    <source>
        <dbReference type="ARBA" id="ARBA00022840"/>
    </source>
</evidence>
<name>A0AAD2A8D0_9LAMI</name>